<reference evidence="2" key="2">
    <citation type="submission" date="2020-12" db="EMBL/GenBank/DDBJ databases">
        <title>New Spironucleus salmonicida genome in near-complete chromosomes.</title>
        <authorList>
            <person name="Xu F."/>
            <person name="Kurt Z."/>
            <person name="Jimenez-Gonzalez A."/>
            <person name="Astvaldsson A."/>
            <person name="Andersson J.O."/>
            <person name="Svard S.G."/>
        </authorList>
    </citation>
    <scope>NUCLEOTIDE SEQUENCE</scope>
    <source>
        <strain evidence="2">ATCC 50377</strain>
    </source>
</reference>
<keyword evidence="3" id="KW-1185">Reference proteome</keyword>
<name>V6LRF7_9EUKA</name>
<accession>V6LRF7</accession>
<reference evidence="1 2" key="1">
    <citation type="journal article" date="2014" name="PLoS Genet.">
        <title>The Genome of Spironucleus salmonicida Highlights a Fish Pathogen Adapted to Fluctuating Environments.</title>
        <authorList>
            <person name="Xu F."/>
            <person name="Jerlstrom-Hultqvist J."/>
            <person name="Einarsson E."/>
            <person name="Astvaldsson A."/>
            <person name="Svard S.G."/>
            <person name="Andersson J.O."/>
        </authorList>
    </citation>
    <scope>NUCLEOTIDE SEQUENCE</scope>
    <source>
        <strain evidence="2">ATCC 50377</strain>
    </source>
</reference>
<dbReference type="Proteomes" id="UP000018208">
    <property type="component" value="Unassembled WGS sequence"/>
</dbReference>
<protein>
    <submittedName>
        <fullName evidence="1">Uncharacterized protein</fullName>
    </submittedName>
</protein>
<evidence type="ECO:0000313" key="1">
    <source>
        <dbReference type="EMBL" id="EST46843.1"/>
    </source>
</evidence>
<dbReference type="EMBL" id="AUWU02000005">
    <property type="protein sequence ID" value="KAH0573066.1"/>
    <property type="molecule type" value="Genomic_DNA"/>
</dbReference>
<dbReference type="AlphaFoldDB" id="V6LRF7"/>
<evidence type="ECO:0000313" key="3">
    <source>
        <dbReference type="Proteomes" id="UP000018208"/>
    </source>
</evidence>
<proteinExistence type="predicted"/>
<dbReference type="VEuPathDB" id="GiardiaDB:SS50377_25184"/>
<organism evidence="1">
    <name type="scientific">Spironucleus salmonicida</name>
    <dbReference type="NCBI Taxonomy" id="348837"/>
    <lineage>
        <taxon>Eukaryota</taxon>
        <taxon>Metamonada</taxon>
        <taxon>Diplomonadida</taxon>
        <taxon>Hexamitidae</taxon>
        <taxon>Hexamitinae</taxon>
        <taxon>Spironucleus</taxon>
    </lineage>
</organism>
<evidence type="ECO:0000313" key="2">
    <source>
        <dbReference type="EMBL" id="KAH0573066.1"/>
    </source>
</evidence>
<gene>
    <name evidence="1" type="ORF">SS50377_13107</name>
    <name evidence="2" type="ORF">SS50377_25184</name>
</gene>
<dbReference type="EMBL" id="KI546059">
    <property type="protein sequence ID" value="EST46843.1"/>
    <property type="molecule type" value="Genomic_DNA"/>
</dbReference>
<sequence length="117" mass="13461">MKLSPQQIQHISAMMHPPQSQIITKIAKIQPQPPFQPLNNPPLCMQLTEKLWIAQKNDEIGLKKPPQKTKVVTPIGLLELELKQLKNDILYANSEPQKLQKLSRKLDVLQRKISEKQ</sequence>